<accession>C6LD18</accession>
<evidence type="ECO:0000313" key="2">
    <source>
        <dbReference type="Proteomes" id="UP000005561"/>
    </source>
</evidence>
<dbReference type="Pfam" id="PF10916">
    <property type="entry name" value="DUF2712"/>
    <property type="match status" value="1"/>
</dbReference>
<dbReference type="STRING" id="168384.SAMN05660368_01611"/>
<evidence type="ECO:0000313" key="1">
    <source>
        <dbReference type="EMBL" id="EET61501.1"/>
    </source>
</evidence>
<dbReference type="Proteomes" id="UP000005561">
    <property type="component" value="Unassembled WGS sequence"/>
</dbReference>
<dbReference type="AlphaFoldDB" id="C6LD18"/>
<proteinExistence type="predicted"/>
<name>C6LD18_9FIRM</name>
<organism evidence="1 2">
    <name type="scientific">Marvinbryantia formatexigens DSM 14469</name>
    <dbReference type="NCBI Taxonomy" id="478749"/>
    <lineage>
        <taxon>Bacteria</taxon>
        <taxon>Bacillati</taxon>
        <taxon>Bacillota</taxon>
        <taxon>Clostridia</taxon>
        <taxon>Lachnospirales</taxon>
        <taxon>Lachnospiraceae</taxon>
        <taxon>Marvinbryantia</taxon>
    </lineage>
</organism>
<dbReference type="InterPro" id="IPR020208">
    <property type="entry name" value="DUF2712"/>
</dbReference>
<keyword evidence="2" id="KW-1185">Reference proteome</keyword>
<dbReference type="OrthoDB" id="2066598at2"/>
<comment type="caution">
    <text evidence="1">The sequence shown here is derived from an EMBL/GenBank/DDBJ whole genome shotgun (WGS) entry which is preliminary data.</text>
</comment>
<reference evidence="1" key="1">
    <citation type="submission" date="2009-07" db="EMBL/GenBank/DDBJ databases">
        <authorList>
            <person name="Weinstock G."/>
            <person name="Sodergren E."/>
            <person name="Clifton S."/>
            <person name="Fulton L."/>
            <person name="Fulton B."/>
            <person name="Courtney L."/>
            <person name="Fronick C."/>
            <person name="Harrison M."/>
            <person name="Strong C."/>
            <person name="Farmer C."/>
            <person name="Delahaunty K."/>
            <person name="Markovic C."/>
            <person name="Hall O."/>
            <person name="Minx P."/>
            <person name="Tomlinson C."/>
            <person name="Mitreva M."/>
            <person name="Nelson J."/>
            <person name="Hou S."/>
            <person name="Wollam A."/>
            <person name="Pepin K.H."/>
            <person name="Johnson M."/>
            <person name="Bhonagiri V."/>
            <person name="Nash W.E."/>
            <person name="Warren W."/>
            <person name="Chinwalla A."/>
            <person name="Mardis E.R."/>
            <person name="Wilson R.K."/>
        </authorList>
    </citation>
    <scope>NUCLEOTIDE SEQUENCE [LARGE SCALE GENOMIC DNA]</scope>
    <source>
        <strain evidence="1">DSM 14469</strain>
    </source>
</reference>
<protein>
    <submittedName>
        <fullName evidence="1">Uncharacterized protein</fullName>
    </submittedName>
</protein>
<dbReference type="EMBL" id="ACCL02000006">
    <property type="protein sequence ID" value="EET61501.1"/>
    <property type="molecule type" value="Genomic_DNA"/>
</dbReference>
<gene>
    <name evidence="1" type="ORF">BRYFOR_06676</name>
</gene>
<sequence length="137" mass="14808">MSKFFKKVAAILMAATIVTGTVPAMAGNVKDSSYEFVFRNAMNYTELRSKKDYTSMYMSCQDISSTGASYTAHAVGSRTSNGPKVNCAAGTYTFYAGTTSYIANYVKERGYEYGGIAGAPNYSFTYTAKGVWSPDSV</sequence>
<dbReference type="RefSeq" id="WP_006861470.1">
    <property type="nucleotide sequence ID" value="NZ_ACCL02000006.1"/>
</dbReference>